<feature type="domain" description="Transglutaminase-like" evidence="2">
    <location>
        <begin position="108"/>
        <end position="173"/>
    </location>
</feature>
<evidence type="ECO:0000259" key="2">
    <source>
        <dbReference type="SMART" id="SM00460"/>
    </source>
</evidence>
<dbReference type="SMART" id="SM00460">
    <property type="entry name" value="TGc"/>
    <property type="match status" value="1"/>
</dbReference>
<accession>A0A9X3BGE1</accession>
<name>A0A9X3BGE1_9BACT</name>
<dbReference type="PANTHER" id="PTHR46333">
    <property type="entry name" value="CYTOKINESIS PROTEIN 3"/>
    <property type="match status" value="1"/>
</dbReference>
<dbReference type="GO" id="GO:0005737">
    <property type="term" value="C:cytoplasm"/>
    <property type="evidence" value="ECO:0007669"/>
    <property type="project" value="TreeGrafter"/>
</dbReference>
<evidence type="ECO:0000256" key="1">
    <source>
        <dbReference type="SAM" id="SignalP"/>
    </source>
</evidence>
<gene>
    <name evidence="3" type="ORF">OCK74_16570</name>
</gene>
<proteinExistence type="predicted"/>
<keyword evidence="4" id="KW-1185">Reference proteome</keyword>
<comment type="caution">
    <text evidence="3">The sequence shown here is derived from an EMBL/GenBank/DDBJ whole genome shotgun (WGS) entry which is preliminary data.</text>
</comment>
<dbReference type="InterPro" id="IPR052557">
    <property type="entry name" value="CAP/Cytokinesis_protein"/>
</dbReference>
<dbReference type="Pfam" id="PF01841">
    <property type="entry name" value="Transglut_core"/>
    <property type="match status" value="1"/>
</dbReference>
<keyword evidence="1" id="KW-0732">Signal</keyword>
<dbReference type="SUPFAM" id="SSF54001">
    <property type="entry name" value="Cysteine proteinases"/>
    <property type="match status" value="1"/>
</dbReference>
<feature type="signal peptide" evidence="1">
    <location>
        <begin position="1"/>
        <end position="18"/>
    </location>
</feature>
<dbReference type="AlphaFoldDB" id="A0A9X3BGE1"/>
<feature type="chain" id="PRO_5040808455" description="Transglutaminase-like domain-containing protein" evidence="1">
    <location>
        <begin position="19"/>
        <end position="340"/>
    </location>
</feature>
<dbReference type="InterPro" id="IPR038765">
    <property type="entry name" value="Papain-like_cys_pep_sf"/>
</dbReference>
<dbReference type="PANTHER" id="PTHR46333:SF2">
    <property type="entry name" value="CYTOKINESIS PROTEIN 3"/>
    <property type="match status" value="1"/>
</dbReference>
<organism evidence="3 4">
    <name type="scientific">Paraflavisolibacter caeni</name>
    <dbReference type="NCBI Taxonomy" id="2982496"/>
    <lineage>
        <taxon>Bacteria</taxon>
        <taxon>Pseudomonadati</taxon>
        <taxon>Bacteroidota</taxon>
        <taxon>Chitinophagia</taxon>
        <taxon>Chitinophagales</taxon>
        <taxon>Chitinophagaceae</taxon>
        <taxon>Paraflavisolibacter</taxon>
    </lineage>
</organism>
<dbReference type="Proteomes" id="UP001155483">
    <property type="component" value="Unassembled WGS sequence"/>
</dbReference>
<dbReference type="EMBL" id="JAOTIF010000015">
    <property type="protein sequence ID" value="MCU7550734.1"/>
    <property type="molecule type" value="Genomic_DNA"/>
</dbReference>
<protein>
    <recommendedName>
        <fullName evidence="2">Transglutaminase-like domain-containing protein</fullName>
    </recommendedName>
</protein>
<reference evidence="3" key="2">
    <citation type="submission" date="2023-04" db="EMBL/GenBank/DDBJ databases">
        <title>Paracnuella aquatica gen. nov., sp. nov., a member of the family Chitinophagaceae isolated from a hot spring.</title>
        <authorList>
            <person name="Wang C."/>
        </authorList>
    </citation>
    <scope>NUCLEOTIDE SEQUENCE</scope>
    <source>
        <strain evidence="3">LB-8</strain>
    </source>
</reference>
<evidence type="ECO:0000313" key="4">
    <source>
        <dbReference type="Proteomes" id="UP001155483"/>
    </source>
</evidence>
<dbReference type="Gene3D" id="3.10.620.30">
    <property type="match status" value="1"/>
</dbReference>
<reference evidence="3" key="1">
    <citation type="submission" date="2022-09" db="EMBL/GenBank/DDBJ databases">
        <authorList>
            <person name="Yuan C."/>
            <person name="Ke Z."/>
        </authorList>
    </citation>
    <scope>NUCLEOTIDE SEQUENCE</scope>
    <source>
        <strain evidence="3">LB-8</strain>
    </source>
</reference>
<evidence type="ECO:0000313" key="3">
    <source>
        <dbReference type="EMBL" id="MCU7550734.1"/>
    </source>
</evidence>
<sequence>MRMLVCILLVFFTNLSFAQRQRTDFSAIDYRVLSIDALTPDTLALKLVAPYSKDLEKVRAIFRWITENIAYKTNPRFKRVFPVKNDVYDFSEDTGALKSLEMRVAENVLRKREAVCDGYSRLFKALCDIVGIRSEIIIGFARGDNRGGMKFRSNHTWNAVYFDSSWHLLDVTWASGFISFSGDYIKHFDESYFLTSPAQFIQDHFPEDLKWTLLPEPPTLREFNHSPFKPSAFIKHNILSYKPSNGIIEASIGEKLEFEIETDDPKGDLVVASGNLSDPTLISALWLFAKPGTLKTGNKLSYTYTVENDADQWLHIIYKGDVIMRYKLQVKKETAANRVR</sequence>
<dbReference type="InterPro" id="IPR002931">
    <property type="entry name" value="Transglutaminase-like"/>
</dbReference>
<dbReference type="RefSeq" id="WP_279298173.1">
    <property type="nucleotide sequence ID" value="NZ_JAOTIF010000015.1"/>
</dbReference>